<dbReference type="Pfam" id="PF23598">
    <property type="entry name" value="LRR_14"/>
    <property type="match status" value="1"/>
</dbReference>
<dbReference type="Proteomes" id="UP001187192">
    <property type="component" value="Unassembled WGS sequence"/>
</dbReference>
<dbReference type="PANTHER" id="PTHR11017">
    <property type="entry name" value="LEUCINE-RICH REPEAT-CONTAINING PROTEIN"/>
    <property type="match status" value="1"/>
</dbReference>
<dbReference type="InterPro" id="IPR055414">
    <property type="entry name" value="LRR_R13L4/SHOC2-like"/>
</dbReference>
<dbReference type="PRINTS" id="PR00364">
    <property type="entry name" value="DISEASERSIST"/>
</dbReference>
<dbReference type="Gene3D" id="3.40.50.300">
    <property type="entry name" value="P-loop containing nucleotide triphosphate hydrolases"/>
    <property type="match status" value="1"/>
</dbReference>
<reference evidence="4" key="1">
    <citation type="submission" date="2023-07" db="EMBL/GenBank/DDBJ databases">
        <title>draft genome sequence of fig (Ficus carica).</title>
        <authorList>
            <person name="Takahashi T."/>
            <person name="Nishimura K."/>
        </authorList>
    </citation>
    <scope>NUCLEOTIDE SEQUENCE</scope>
</reference>
<protein>
    <recommendedName>
        <fullName evidence="6">NB-ARC domain-containing protein</fullName>
    </recommendedName>
</protein>
<evidence type="ECO:0000313" key="5">
    <source>
        <dbReference type="Proteomes" id="UP001187192"/>
    </source>
</evidence>
<accession>A0AA88A7B2</accession>
<dbReference type="InterPro" id="IPR027417">
    <property type="entry name" value="P-loop_NTPase"/>
</dbReference>
<dbReference type="SUPFAM" id="SSF52540">
    <property type="entry name" value="P-loop containing nucleoside triphosphate hydrolases"/>
    <property type="match status" value="1"/>
</dbReference>
<dbReference type="GO" id="GO:0043531">
    <property type="term" value="F:ADP binding"/>
    <property type="evidence" value="ECO:0007669"/>
    <property type="project" value="InterPro"/>
</dbReference>
<dbReference type="Gene3D" id="3.80.10.10">
    <property type="entry name" value="Ribonuclease Inhibitor"/>
    <property type="match status" value="2"/>
</dbReference>
<feature type="domain" description="Disease resistance R13L4/SHOC-2-like LRR" evidence="3">
    <location>
        <begin position="263"/>
        <end position="342"/>
    </location>
</feature>
<dbReference type="InterPro" id="IPR032675">
    <property type="entry name" value="LRR_dom_sf"/>
</dbReference>
<dbReference type="EMBL" id="BTGU01000024">
    <property type="protein sequence ID" value="GMN47030.1"/>
    <property type="molecule type" value="Genomic_DNA"/>
</dbReference>
<name>A0AA88A7B2_FICCA</name>
<evidence type="ECO:0000259" key="2">
    <source>
        <dbReference type="Pfam" id="PF00931"/>
    </source>
</evidence>
<dbReference type="InterPro" id="IPR044974">
    <property type="entry name" value="Disease_R_plants"/>
</dbReference>
<gene>
    <name evidence="4" type="ORF">TIFTF001_016217</name>
</gene>
<keyword evidence="5" id="KW-1185">Reference proteome</keyword>
<evidence type="ECO:0000259" key="3">
    <source>
        <dbReference type="Pfam" id="PF23598"/>
    </source>
</evidence>
<feature type="domain" description="NB-ARC" evidence="2">
    <location>
        <begin position="15"/>
        <end position="131"/>
    </location>
</feature>
<dbReference type="SUPFAM" id="SSF52047">
    <property type="entry name" value="RNI-like"/>
    <property type="match status" value="1"/>
</dbReference>
<evidence type="ECO:0000313" key="4">
    <source>
        <dbReference type="EMBL" id="GMN47030.1"/>
    </source>
</evidence>
<dbReference type="GO" id="GO:0051707">
    <property type="term" value="P:response to other organism"/>
    <property type="evidence" value="ECO:0007669"/>
    <property type="project" value="UniProtKB-ARBA"/>
</dbReference>
<proteinExistence type="predicted"/>
<comment type="caution">
    <text evidence="4">The sequence shown here is derived from an EMBL/GenBank/DDBJ whole genome shotgun (WGS) entry which is preliminary data.</text>
</comment>
<sequence>MSVLNADNGIVGMDSSVKELESYLDRALDEVRTVGIWGTGRIGKTTLAEQVFGRIRHDSEASCFVTTDVRGSKGKELVHLQKQLYEDLLGSKADAIRSVGTGVSILKQRLCSKKVLIILDDVHNEEQIELWQHKDALYVLKKNKGTEAVQGVFLCVLEKEEQLQILNPKTPDFSKIPYLETLNLESCKKLAEVDPSIGVLKHLVLLNLKGCGSLKRLPQEIRLKSLRFLILSGCSNLRISLGYGTALRDLPESINQYLTGLTSLDLSDCKNLSSIAKDICGLTSLETLRLSGCQRIEQLPEDIGSLQNLLELLVDGTAVRKVPSSILLLKQLKRLFFRGCRALHTPLPIPEEHVDLVLLPKHIEGLINDGRQFEILFPYNRIPEWCKNNSKGSSIKGRLENSLLFKTNNHLEAKSVGVCCYIPQEWFSGRLSVEDFSGKLAKIANEHLDVLEFYGHCKKLLDAAIELESSDDVEDIRYKFELPLEVADEDHSPFTRK</sequence>
<organism evidence="4 5">
    <name type="scientific">Ficus carica</name>
    <name type="common">Common fig</name>
    <dbReference type="NCBI Taxonomy" id="3494"/>
    <lineage>
        <taxon>Eukaryota</taxon>
        <taxon>Viridiplantae</taxon>
        <taxon>Streptophyta</taxon>
        <taxon>Embryophyta</taxon>
        <taxon>Tracheophyta</taxon>
        <taxon>Spermatophyta</taxon>
        <taxon>Magnoliopsida</taxon>
        <taxon>eudicotyledons</taxon>
        <taxon>Gunneridae</taxon>
        <taxon>Pentapetalae</taxon>
        <taxon>rosids</taxon>
        <taxon>fabids</taxon>
        <taxon>Rosales</taxon>
        <taxon>Moraceae</taxon>
        <taxon>Ficeae</taxon>
        <taxon>Ficus</taxon>
    </lineage>
</organism>
<dbReference type="GO" id="GO:0006952">
    <property type="term" value="P:defense response"/>
    <property type="evidence" value="ECO:0007669"/>
    <property type="project" value="UniProtKB-KW"/>
</dbReference>
<dbReference type="AlphaFoldDB" id="A0AA88A7B2"/>
<dbReference type="InterPro" id="IPR002182">
    <property type="entry name" value="NB-ARC"/>
</dbReference>
<keyword evidence="1" id="KW-0677">Repeat</keyword>
<evidence type="ECO:0000256" key="1">
    <source>
        <dbReference type="ARBA" id="ARBA00022737"/>
    </source>
</evidence>
<dbReference type="PANTHER" id="PTHR11017:SF559">
    <property type="entry name" value="DISEASE RESISTANCE PROTEIN CHL1"/>
    <property type="match status" value="1"/>
</dbReference>
<evidence type="ECO:0008006" key="6">
    <source>
        <dbReference type="Google" id="ProtNLM"/>
    </source>
</evidence>
<dbReference type="Pfam" id="PF00931">
    <property type="entry name" value="NB-ARC"/>
    <property type="match status" value="1"/>
</dbReference>